<dbReference type="EMBL" id="FMHG01000001">
    <property type="protein sequence ID" value="SCJ71485.1"/>
    <property type="molecule type" value="Genomic_DNA"/>
</dbReference>
<reference evidence="1" key="1">
    <citation type="submission" date="2015-09" db="EMBL/GenBank/DDBJ databases">
        <authorList>
            <consortium name="Pathogen Informatics"/>
        </authorList>
    </citation>
    <scope>NUCLEOTIDE SEQUENCE</scope>
    <source>
        <strain evidence="1">2789STDY5834896</strain>
    </source>
</reference>
<dbReference type="InterPro" id="IPR026002">
    <property type="entry name" value="ATC_hydrolase-like"/>
</dbReference>
<sequence length="231" mass="25580">MEFLIEHHAALYGYFARAAIVAAGEEGRRAMAEATCLYGQQRGRRMALRAVRDGAPLDMNSYLLYGEWADKEGKNISQPLSVSPHYTTATTHCGWCEAWEKLGLLEYAKLYCQYVDENLVRGFDPVLHLGIEGVLSAGADHCHFVWYGADLSGEAMTDFARRKAQMGEQNQRDFLYHTAHLYRALTDTLRTQLPQCADSVIATAEQDFAGQYGPAALAAVQTAASQDFSAI</sequence>
<name>A0A1C6IQ60_9FIRM</name>
<dbReference type="AlphaFoldDB" id="A0A1C6IQ60"/>
<accession>A0A1C6IQ60</accession>
<gene>
    <name evidence="1" type="ORF">SAMEA3545359_01584</name>
</gene>
<evidence type="ECO:0008006" key="2">
    <source>
        <dbReference type="Google" id="ProtNLM"/>
    </source>
</evidence>
<dbReference type="Pfam" id="PF14196">
    <property type="entry name" value="ATC_hydrolase"/>
    <property type="match status" value="1"/>
</dbReference>
<organism evidence="1">
    <name type="scientific">uncultured Anaerotruncus sp</name>
    <dbReference type="NCBI Taxonomy" id="905011"/>
    <lineage>
        <taxon>Bacteria</taxon>
        <taxon>Bacillati</taxon>
        <taxon>Bacillota</taxon>
        <taxon>Clostridia</taxon>
        <taxon>Eubacteriales</taxon>
        <taxon>Oscillospiraceae</taxon>
        <taxon>Anaerotruncus</taxon>
        <taxon>environmental samples</taxon>
    </lineage>
</organism>
<evidence type="ECO:0000313" key="1">
    <source>
        <dbReference type="EMBL" id="SCJ71485.1"/>
    </source>
</evidence>
<protein>
    <recommendedName>
        <fullName evidence="2">L-2-amino-thiazoline-4-carboxylic acid hydrolase</fullName>
    </recommendedName>
</protein>
<proteinExistence type="predicted"/>